<feature type="transmembrane region" description="Helical" evidence="6">
    <location>
        <begin position="196"/>
        <end position="216"/>
    </location>
</feature>
<feature type="transmembrane region" description="Helical" evidence="6">
    <location>
        <begin position="472"/>
        <end position="493"/>
    </location>
</feature>
<keyword evidence="5 6" id="KW-0472">Membrane</keyword>
<feature type="transmembrane region" description="Helical" evidence="6">
    <location>
        <begin position="170"/>
        <end position="189"/>
    </location>
</feature>
<dbReference type="GO" id="GO:0005886">
    <property type="term" value="C:plasma membrane"/>
    <property type="evidence" value="ECO:0007669"/>
    <property type="project" value="TreeGrafter"/>
</dbReference>
<feature type="transmembrane region" description="Helical" evidence="6">
    <location>
        <begin position="40"/>
        <end position="61"/>
    </location>
</feature>
<gene>
    <name evidence="8" type="ORF">DEA37_0011145</name>
</gene>
<keyword evidence="4 6" id="KW-1133">Transmembrane helix</keyword>
<dbReference type="PANTHER" id="PTHR43243:SF4">
    <property type="entry name" value="CATIONIC AMINO ACID TRANSPORTER 4"/>
    <property type="match status" value="1"/>
</dbReference>
<dbReference type="AlphaFoldDB" id="A0A5J4NUI0"/>
<evidence type="ECO:0000256" key="4">
    <source>
        <dbReference type="ARBA" id="ARBA00022989"/>
    </source>
</evidence>
<proteinExistence type="predicted"/>
<keyword evidence="2" id="KW-0813">Transport</keyword>
<keyword evidence="3 6" id="KW-0812">Transmembrane</keyword>
<feature type="transmembrane region" description="Helical" evidence="6">
    <location>
        <begin position="228"/>
        <end position="247"/>
    </location>
</feature>
<name>A0A5J4NUI0_9TREM</name>
<organism evidence="8 9">
    <name type="scientific">Paragonimus westermani</name>
    <dbReference type="NCBI Taxonomy" id="34504"/>
    <lineage>
        <taxon>Eukaryota</taxon>
        <taxon>Metazoa</taxon>
        <taxon>Spiralia</taxon>
        <taxon>Lophotrochozoa</taxon>
        <taxon>Platyhelminthes</taxon>
        <taxon>Trematoda</taxon>
        <taxon>Digenea</taxon>
        <taxon>Plagiorchiida</taxon>
        <taxon>Troglotremata</taxon>
        <taxon>Troglotrematidae</taxon>
        <taxon>Paragonimus</taxon>
    </lineage>
</organism>
<dbReference type="PANTHER" id="PTHR43243">
    <property type="entry name" value="INNER MEMBRANE TRANSPORTER YGJI-RELATED"/>
    <property type="match status" value="1"/>
</dbReference>
<evidence type="ECO:0000259" key="7">
    <source>
        <dbReference type="Pfam" id="PF13906"/>
    </source>
</evidence>
<accession>A0A5J4NUI0</accession>
<evidence type="ECO:0000313" key="9">
    <source>
        <dbReference type="Proteomes" id="UP000324629"/>
    </source>
</evidence>
<dbReference type="Proteomes" id="UP000324629">
    <property type="component" value="Unassembled WGS sequence"/>
</dbReference>
<evidence type="ECO:0000256" key="3">
    <source>
        <dbReference type="ARBA" id="ARBA00022692"/>
    </source>
</evidence>
<dbReference type="EMBL" id="QNGE01000869">
    <property type="protein sequence ID" value="KAA3679042.1"/>
    <property type="molecule type" value="Genomic_DNA"/>
</dbReference>
<comment type="subcellular location">
    <subcellularLocation>
        <location evidence="1">Membrane</location>
        <topology evidence="1">Multi-pass membrane protein</topology>
    </subcellularLocation>
</comment>
<feature type="domain" description="Cationic amino acid transporter C-terminal" evidence="7">
    <location>
        <begin position="568"/>
        <end position="616"/>
    </location>
</feature>
<evidence type="ECO:0000256" key="6">
    <source>
        <dbReference type="SAM" id="Phobius"/>
    </source>
</evidence>
<evidence type="ECO:0000313" key="8">
    <source>
        <dbReference type="EMBL" id="KAA3679042.1"/>
    </source>
</evidence>
<keyword evidence="9" id="KW-1185">Reference proteome</keyword>
<dbReference type="InterPro" id="IPR002293">
    <property type="entry name" value="AA/rel_permease1"/>
</dbReference>
<feature type="transmembrane region" description="Helical" evidence="6">
    <location>
        <begin position="594"/>
        <end position="614"/>
    </location>
</feature>
<reference evidence="8 9" key="1">
    <citation type="journal article" date="2019" name="Gigascience">
        <title>Whole-genome sequence of the oriental lung fluke Paragonimus westermani.</title>
        <authorList>
            <person name="Oey H."/>
            <person name="Zakrzewski M."/>
            <person name="Narain K."/>
            <person name="Devi K.R."/>
            <person name="Agatsuma T."/>
            <person name="Nawaratna S."/>
            <person name="Gobert G.N."/>
            <person name="Jones M.K."/>
            <person name="Ragan M.A."/>
            <person name="McManus D.P."/>
            <person name="Krause L."/>
        </authorList>
    </citation>
    <scope>NUCLEOTIDE SEQUENCE [LARGE SCALE GENOMIC DNA]</scope>
    <source>
        <strain evidence="8 9">IND2009</strain>
    </source>
</reference>
<evidence type="ECO:0000256" key="1">
    <source>
        <dbReference type="ARBA" id="ARBA00004141"/>
    </source>
</evidence>
<dbReference type="Pfam" id="PF13520">
    <property type="entry name" value="AA_permease_2"/>
    <property type="match status" value="1"/>
</dbReference>
<feature type="transmembrane region" description="Helical" evidence="6">
    <location>
        <begin position="100"/>
        <end position="121"/>
    </location>
</feature>
<dbReference type="GO" id="GO:0015171">
    <property type="term" value="F:amino acid transmembrane transporter activity"/>
    <property type="evidence" value="ECO:0007669"/>
    <property type="project" value="TreeGrafter"/>
</dbReference>
<dbReference type="Gene3D" id="1.20.1740.10">
    <property type="entry name" value="Amino acid/polyamine transporter I"/>
    <property type="match status" value="1"/>
</dbReference>
<sequence>MKYRKITCSEFARRLMRTRAGTADSKLDTPLKRSLNAPQLTLYCIAHMIGAGLYVLTGKLIRDYAGAATALAYFVSAIAAIFTALCYAEFATMFPRAGSAYVYTYLMFGELPAFLIGWTMLSDVIVSTAAISKAFSGTVNLLTNNTIGQWSQQNLVKLGPSDFADSSPDLVAAAFLLVLMLFTLSGANISLTVNAILSGIQILSLIVITVGCFVLGNPKNYTQQGGFFPFGIGGLLRGAGLAVFGFSGFEAIANASEEAKNPRRDLPLALFSALFICAILYVSASLGLAYIVPRTEVVYESPFVGAFSFVGQKEMMGFAAFATLLATGATKLVAMYVIPRLFYSIASDGLLFGFMAYVERFTQVPIWSLFVGGLITILLATFVKIQVLAEFTSVGLIFSYFVIGMDLMILRYIYKGKNAHISDTLYNDTNDPDGTTSTNSVDDHVTLVPTASKLRLRPGTPSCLRMLESISCFNAILFAFIIAVLVIGIIINVNVQFQFVWLWTFLGAVCGTLVLLFILLCFYEPMEGLDRFQGSTTLVHYGLELSRNILIIFAPSKGTPRTPRSIQTPFMPLAPCMTMLTNGILITSMEPLTWLRFAIWSAIGLIIYFAYGIWYSKADEVVDATPANPTKSVESLRLDSGVKREIVTPKEVVSH</sequence>
<feature type="transmembrane region" description="Helical" evidence="6">
    <location>
        <begin position="364"/>
        <end position="385"/>
    </location>
</feature>
<feature type="transmembrane region" description="Helical" evidence="6">
    <location>
        <begin position="67"/>
        <end position="88"/>
    </location>
</feature>
<comment type="caution">
    <text evidence="8">The sequence shown here is derived from an EMBL/GenBank/DDBJ whole genome shotgun (WGS) entry which is preliminary data.</text>
</comment>
<feature type="transmembrane region" description="Helical" evidence="6">
    <location>
        <begin position="391"/>
        <end position="414"/>
    </location>
</feature>
<feature type="transmembrane region" description="Helical" evidence="6">
    <location>
        <begin position="318"/>
        <end position="343"/>
    </location>
</feature>
<evidence type="ECO:0000256" key="5">
    <source>
        <dbReference type="ARBA" id="ARBA00023136"/>
    </source>
</evidence>
<dbReference type="InterPro" id="IPR029485">
    <property type="entry name" value="CAT_C"/>
</dbReference>
<evidence type="ECO:0000256" key="2">
    <source>
        <dbReference type="ARBA" id="ARBA00022448"/>
    </source>
</evidence>
<feature type="transmembrane region" description="Helical" evidence="6">
    <location>
        <begin position="499"/>
        <end position="523"/>
    </location>
</feature>
<protein>
    <submittedName>
        <fullName evidence="8">Solute carrier family 7 (Cationic amino acid transporter), member 4</fullName>
    </submittedName>
</protein>
<feature type="transmembrane region" description="Helical" evidence="6">
    <location>
        <begin position="268"/>
        <end position="292"/>
    </location>
</feature>
<dbReference type="Pfam" id="PF13906">
    <property type="entry name" value="AA_permease_C"/>
    <property type="match status" value="1"/>
</dbReference>